<gene>
    <name evidence="2" type="ORF">SAMN06296036_1381</name>
</gene>
<evidence type="ECO:0000256" key="1">
    <source>
        <dbReference type="SAM" id="SignalP"/>
    </source>
</evidence>
<dbReference type="EMBL" id="FWZT01000038">
    <property type="protein sequence ID" value="SMF81771.1"/>
    <property type="molecule type" value="Genomic_DNA"/>
</dbReference>
<dbReference type="Proteomes" id="UP000192907">
    <property type="component" value="Unassembled WGS sequence"/>
</dbReference>
<dbReference type="AlphaFoldDB" id="A0A1Y6CPH3"/>
<evidence type="ECO:0000313" key="3">
    <source>
        <dbReference type="Proteomes" id="UP000192907"/>
    </source>
</evidence>
<protein>
    <submittedName>
        <fullName evidence="2">Uncharacterized protein</fullName>
    </submittedName>
</protein>
<evidence type="ECO:0000313" key="2">
    <source>
        <dbReference type="EMBL" id="SMF81771.1"/>
    </source>
</evidence>
<sequence length="133" mass="15088">MRAYAWLFSGALLISAQAYSICDTEVVAYDDYGFYSDSTATELNLKEFTPASWFRSGWMTITIKDPKPESEYTFILSSAKGRAIDLPYDNIEERWYESHVHLSLKTPWGSRIPDGSIITVLEDCEVIGDLVID</sequence>
<organism evidence="2 3">
    <name type="scientific">Pseudobacteriovorax antillogorgiicola</name>
    <dbReference type="NCBI Taxonomy" id="1513793"/>
    <lineage>
        <taxon>Bacteria</taxon>
        <taxon>Pseudomonadati</taxon>
        <taxon>Bdellovibrionota</taxon>
        <taxon>Oligoflexia</taxon>
        <taxon>Oligoflexales</taxon>
        <taxon>Pseudobacteriovoracaceae</taxon>
        <taxon>Pseudobacteriovorax</taxon>
    </lineage>
</organism>
<proteinExistence type="predicted"/>
<name>A0A1Y6CPH3_9BACT</name>
<feature type="chain" id="PRO_5012215751" evidence="1">
    <location>
        <begin position="21"/>
        <end position="133"/>
    </location>
</feature>
<keyword evidence="1" id="KW-0732">Signal</keyword>
<dbReference type="RefSeq" id="WP_132326028.1">
    <property type="nucleotide sequence ID" value="NZ_FWZT01000038.1"/>
</dbReference>
<reference evidence="3" key="1">
    <citation type="submission" date="2017-04" db="EMBL/GenBank/DDBJ databases">
        <authorList>
            <person name="Varghese N."/>
            <person name="Submissions S."/>
        </authorList>
    </citation>
    <scope>NUCLEOTIDE SEQUENCE [LARGE SCALE GENOMIC DNA]</scope>
    <source>
        <strain evidence="3">RKEM611</strain>
    </source>
</reference>
<accession>A0A1Y6CPH3</accession>
<feature type="signal peptide" evidence="1">
    <location>
        <begin position="1"/>
        <end position="20"/>
    </location>
</feature>
<keyword evidence="3" id="KW-1185">Reference proteome</keyword>